<name>A0A285NAH4_NATPI</name>
<evidence type="ECO:0000256" key="1">
    <source>
        <dbReference type="SAM" id="MobiDB-lite"/>
    </source>
</evidence>
<feature type="compositionally biased region" description="Polar residues" evidence="1">
    <location>
        <begin position="1"/>
        <end position="10"/>
    </location>
</feature>
<dbReference type="Pfam" id="PF25941">
    <property type="entry name" value="PDDEXK_16"/>
    <property type="match status" value="1"/>
</dbReference>
<accession>A0A285NAH4</accession>
<dbReference type="EMBL" id="OBEJ01000001">
    <property type="protein sequence ID" value="SNZ06439.1"/>
    <property type="molecule type" value="Genomic_DNA"/>
</dbReference>
<feature type="region of interest" description="Disordered" evidence="1">
    <location>
        <begin position="1"/>
        <end position="23"/>
    </location>
</feature>
<evidence type="ECO:0000313" key="2">
    <source>
        <dbReference type="EMBL" id="SNZ06439.1"/>
    </source>
</evidence>
<proteinExistence type="predicted"/>
<dbReference type="OrthoDB" id="190864at2157"/>
<dbReference type="InterPro" id="IPR058715">
    <property type="entry name" value="PDDEXK_nuclease-rel"/>
</dbReference>
<keyword evidence="3" id="KW-1185">Reference proteome</keyword>
<sequence>MSSQSRTASSKRAGERAEGNVIDAVPELAHLPDTEVEHVDAEVETAISPRPALPTVALPVVEQGTLVEIKSAMVRLDSGGHGRFYLRREQHKAVLDAEGVYLFAVCEPTPDRAILALKFVPATSIDDVVSSWRRAGPDRPEYTQLRWGRIFDADEIGAAAGGDRRGE</sequence>
<dbReference type="AlphaFoldDB" id="A0A285NAH4"/>
<organism evidence="2 3">
    <name type="scientific">Natronoarchaeum philippinense</name>
    <dbReference type="NCBI Taxonomy" id="558529"/>
    <lineage>
        <taxon>Archaea</taxon>
        <taxon>Methanobacteriati</taxon>
        <taxon>Methanobacteriota</taxon>
        <taxon>Stenosarchaea group</taxon>
        <taxon>Halobacteria</taxon>
        <taxon>Halobacteriales</taxon>
        <taxon>Natronoarchaeaceae</taxon>
    </lineage>
</organism>
<protein>
    <submittedName>
        <fullName evidence="2">Uncharacterized protein</fullName>
    </submittedName>
</protein>
<dbReference type="RefSeq" id="WP_097008106.1">
    <property type="nucleotide sequence ID" value="NZ_OBEJ01000001.1"/>
</dbReference>
<dbReference type="Proteomes" id="UP000219453">
    <property type="component" value="Unassembled WGS sequence"/>
</dbReference>
<gene>
    <name evidence="2" type="ORF">SAMN06269185_1171</name>
</gene>
<reference evidence="2 3" key="1">
    <citation type="submission" date="2017-09" db="EMBL/GenBank/DDBJ databases">
        <authorList>
            <person name="Ehlers B."/>
            <person name="Leendertz F.H."/>
        </authorList>
    </citation>
    <scope>NUCLEOTIDE SEQUENCE [LARGE SCALE GENOMIC DNA]</scope>
    <source>
        <strain evidence="2 3">DSM 27208</strain>
    </source>
</reference>
<evidence type="ECO:0000313" key="3">
    <source>
        <dbReference type="Proteomes" id="UP000219453"/>
    </source>
</evidence>